<comment type="subcellular location">
    <subcellularLocation>
        <location evidence="1">Nucleus</location>
    </subcellularLocation>
</comment>
<dbReference type="GO" id="GO:0006351">
    <property type="term" value="P:DNA-templated transcription"/>
    <property type="evidence" value="ECO:0007669"/>
    <property type="project" value="InterPro"/>
</dbReference>
<reference evidence="6" key="1">
    <citation type="journal article" date="2018" name="Gigascience">
        <title>Genome assembly of the Pink Ipe (Handroanthus impetiginosus, Bignoniaceae), a highly valued, ecologically keystone Neotropical timber forest tree.</title>
        <authorList>
            <person name="Silva-Junior O.B."/>
            <person name="Grattapaglia D."/>
            <person name="Novaes E."/>
            <person name="Collevatti R.G."/>
        </authorList>
    </citation>
    <scope>NUCLEOTIDE SEQUENCE [LARGE SCALE GENOMIC DNA]</scope>
    <source>
        <strain evidence="6">cv. UFG-1</strain>
    </source>
</reference>
<comment type="function">
    <text evidence="1">DNA-dependent RNA polymerase catalyzes the transcription of DNA into RNA using the four ribonucleoside triphosphates as substrates. Specific core component of RNA polymerase III which synthesizes small RNAs, such as 5S rRNA and tRNAs.</text>
</comment>
<dbReference type="Gene3D" id="1.10.10.10">
    <property type="entry name" value="Winged helix-like DNA-binding domain superfamily/Winged helix DNA-binding domain"/>
    <property type="match status" value="4"/>
</dbReference>
<dbReference type="OrthoDB" id="272392at2759"/>
<feature type="region of interest" description="Disordered" evidence="2">
    <location>
        <begin position="170"/>
        <end position="190"/>
    </location>
</feature>
<evidence type="ECO:0000259" key="4">
    <source>
        <dbReference type="Pfam" id="PF08221"/>
    </source>
</evidence>
<gene>
    <name evidence="5" type="ORF">CDL12_06208</name>
</gene>
<dbReference type="PANTHER" id="PTHR12949:SF0">
    <property type="entry name" value="DNA-DIRECTED RNA POLYMERASE III SUBUNIT RPC3"/>
    <property type="match status" value="1"/>
</dbReference>
<keyword evidence="1" id="KW-0804">Transcription</keyword>
<keyword evidence="6" id="KW-1185">Reference proteome</keyword>
<keyword evidence="1" id="KW-0539">Nucleus</keyword>
<evidence type="ECO:0000259" key="3">
    <source>
        <dbReference type="Pfam" id="PF05645"/>
    </source>
</evidence>
<dbReference type="InterPro" id="IPR036388">
    <property type="entry name" value="WH-like_DNA-bd_sf"/>
</dbReference>
<dbReference type="FunFam" id="1.10.10.10:FF:000515">
    <property type="entry name" value="DNA-directed RNA polymerase III subunit rpc3"/>
    <property type="match status" value="1"/>
</dbReference>
<dbReference type="InterPro" id="IPR008806">
    <property type="entry name" value="RNA_pol_III_Rpc82_C"/>
</dbReference>
<dbReference type="EMBL" id="NKXS01001002">
    <property type="protein sequence ID" value="PIN21107.1"/>
    <property type="molecule type" value="Genomic_DNA"/>
</dbReference>
<evidence type="ECO:0000313" key="6">
    <source>
        <dbReference type="Proteomes" id="UP000231279"/>
    </source>
</evidence>
<proteinExistence type="inferred from homology"/>
<organism evidence="5 6">
    <name type="scientific">Handroanthus impetiginosus</name>
    <dbReference type="NCBI Taxonomy" id="429701"/>
    <lineage>
        <taxon>Eukaryota</taxon>
        <taxon>Viridiplantae</taxon>
        <taxon>Streptophyta</taxon>
        <taxon>Embryophyta</taxon>
        <taxon>Tracheophyta</taxon>
        <taxon>Spermatophyta</taxon>
        <taxon>Magnoliopsida</taxon>
        <taxon>eudicotyledons</taxon>
        <taxon>Gunneridae</taxon>
        <taxon>Pentapetalae</taxon>
        <taxon>asterids</taxon>
        <taxon>lamiids</taxon>
        <taxon>Lamiales</taxon>
        <taxon>Bignoniaceae</taxon>
        <taxon>Crescentiina</taxon>
        <taxon>Tabebuia alliance</taxon>
        <taxon>Handroanthus</taxon>
    </lineage>
</organism>
<feature type="region of interest" description="Disordered" evidence="2">
    <location>
        <begin position="219"/>
        <end position="242"/>
    </location>
</feature>
<keyword evidence="1" id="KW-0240">DNA-directed RNA polymerase</keyword>
<feature type="domain" description="RNA polymerase III subunit RPC82-related helix-turn-helix" evidence="4">
    <location>
        <begin position="8"/>
        <end position="67"/>
    </location>
</feature>
<dbReference type="Pfam" id="PF08221">
    <property type="entry name" value="HTH_9"/>
    <property type="match status" value="1"/>
</dbReference>
<dbReference type="InterPro" id="IPR013197">
    <property type="entry name" value="RNA_pol_III_RPC82-rel_HTH"/>
</dbReference>
<dbReference type="STRING" id="429701.A0A2G9HUB6"/>
<comment type="subunit">
    <text evidence="1">Component of the RNA polymerase III (Pol III) complex consisting of 17 subunits.</text>
</comment>
<dbReference type="PANTHER" id="PTHR12949">
    <property type="entry name" value="RNA POLYMERASE III DNA DIRECTED -RELATED"/>
    <property type="match status" value="1"/>
</dbReference>
<comment type="caution">
    <text evidence="5">The sequence shown here is derived from an EMBL/GenBank/DDBJ whole genome shotgun (WGS) entry which is preliminary data.</text>
</comment>
<dbReference type="InterPro" id="IPR039748">
    <property type="entry name" value="RPC3"/>
</dbReference>
<dbReference type="AlphaFoldDB" id="A0A2G9HUB6"/>
<comment type="similarity">
    <text evidence="1">Belongs to the eukaryotic RPC3/POLR3C RNA polymerase subunit family.</text>
</comment>
<dbReference type="Proteomes" id="UP000231279">
    <property type="component" value="Unassembled WGS sequence"/>
</dbReference>
<evidence type="ECO:0000256" key="2">
    <source>
        <dbReference type="SAM" id="MobiDB-lite"/>
    </source>
</evidence>
<evidence type="ECO:0000256" key="1">
    <source>
        <dbReference type="RuleBase" id="RU367076"/>
    </source>
</evidence>
<dbReference type="Pfam" id="PF05645">
    <property type="entry name" value="RNA_pol_Rpc82"/>
    <property type="match status" value="1"/>
</dbReference>
<sequence>MVSPHGIQLAVHLISSFYGDLCSKVCECLLRRGTLTLALLIWYTELTKENVIDCLRVLIHQNCVQAFAIEQEGAFDEAPRIVTQYMALFRNIIHKYRAPKFMQIVSEELGNDCLEIFQGLIQHGRLSINQIIDRNEQTAGSSDVHVVRESLSRLLSARFIERCPAPEPFLAPPYEEETPAKRRAKSAKLAGEQTMEQRALAAAAPIDSMRFVMEREMDDISEEKGEESTNSMPLGEKRKQDVLRSDEDVLDANRKKEVLWRVNFEEFVCRLRHKGCTSCVKTRINDEAGIVLSAILELSRHSEAQQKVEKSDYLSINAIYDKVIKKEGGLGMDFDRIRSSLAQLGCQSITTGPHESYSIDINGIIEMAQIEEAESVVLRKYGREAYRIFRLLSKGGRALETYKIAETTFVEKDDILNRKEEKNGVQNQKKEKNGILKVLFSLWKDDYLHKENVTTSAAERSLFCLWKVKEALWEDVLDDMYHAALNLRLRIAHEQDQAKELLQLPREKIVGELEKKYKLLGRVRVILESSLMNLDDAIMLFNEF</sequence>
<protein>
    <recommendedName>
        <fullName evidence="1">DNA-directed RNA polymerase III subunit RPC3</fullName>
        <shortName evidence="1">RNA polymerase III subunit C3</shortName>
    </recommendedName>
</protein>
<dbReference type="GO" id="GO:0005666">
    <property type="term" value="C:RNA polymerase III complex"/>
    <property type="evidence" value="ECO:0007669"/>
    <property type="project" value="UniProtKB-UniRule"/>
</dbReference>
<name>A0A2G9HUB6_9LAMI</name>
<dbReference type="GO" id="GO:0003697">
    <property type="term" value="F:single-stranded DNA binding"/>
    <property type="evidence" value="ECO:0007669"/>
    <property type="project" value="UniProtKB-UniRule"/>
</dbReference>
<evidence type="ECO:0000313" key="5">
    <source>
        <dbReference type="EMBL" id="PIN21107.1"/>
    </source>
</evidence>
<accession>A0A2G9HUB6</accession>
<feature type="domain" description="RNA polymerase III Rpc82 C -terminal" evidence="3">
    <location>
        <begin position="150"/>
        <end position="333"/>
    </location>
</feature>